<evidence type="ECO:0000256" key="1">
    <source>
        <dbReference type="PROSITE-ProRule" id="PRU00221"/>
    </source>
</evidence>
<feature type="repeat" description="WD" evidence="1">
    <location>
        <begin position="390"/>
        <end position="406"/>
    </location>
</feature>
<dbReference type="AlphaFoldDB" id="U4LPK8"/>
<dbReference type="Gene3D" id="2.130.10.10">
    <property type="entry name" value="YVTN repeat-like/Quinoprotein amine dehydrogenase"/>
    <property type="match status" value="1"/>
</dbReference>
<dbReference type="EMBL" id="HF936249">
    <property type="protein sequence ID" value="CCX33870.1"/>
    <property type="molecule type" value="Genomic_DNA"/>
</dbReference>
<evidence type="ECO:0000313" key="2">
    <source>
        <dbReference type="EMBL" id="CCX33870.1"/>
    </source>
</evidence>
<dbReference type="InterPro" id="IPR015943">
    <property type="entry name" value="WD40/YVTN_repeat-like_dom_sf"/>
</dbReference>
<sequence>MPAADSPQVLIARYLQSNGYDKTLAAFFEETNLTIDNIKSSDSEDALTIEKVLDEKRLYDLAVKVEKVEISEAEPSFTEPYPSEATNITSSDVVPSNILFTTIVSYLEPFDGPVLITTAADRGLRIYSAQTPFSLLRNFTAPTNSAILYVEVISPKCLVLGTMTGLLVVISADTGETLQSVPAHTKYTTRIIHSAPYLISASYDKTICLHRKSESADSPLIGDLVGKLDLPTPPEALCVLPNNTLVFSRRDSTSLFYHSLESGLPCLSTRNLSSAVWAGWHPMAIAPHPSNPDLLAVVTSSVPHMKFLLVKTDSEEVIKEVFTGAPQSAYSTPIVVWRPDASGVWVNADEGVVRGVEVKTAKVVARLQVCEKGEKVRALWAGVVDGKEVLVTGAFDKGLKVWRVKE</sequence>
<name>U4LPK8_PYROM</name>
<organism evidence="2 3">
    <name type="scientific">Pyronema omphalodes (strain CBS 100304)</name>
    <name type="common">Pyronema confluens</name>
    <dbReference type="NCBI Taxonomy" id="1076935"/>
    <lineage>
        <taxon>Eukaryota</taxon>
        <taxon>Fungi</taxon>
        <taxon>Dikarya</taxon>
        <taxon>Ascomycota</taxon>
        <taxon>Pezizomycotina</taxon>
        <taxon>Pezizomycetes</taxon>
        <taxon>Pezizales</taxon>
        <taxon>Pyronemataceae</taxon>
        <taxon>Pyronema</taxon>
    </lineage>
</organism>
<dbReference type="SUPFAM" id="SSF50978">
    <property type="entry name" value="WD40 repeat-like"/>
    <property type="match status" value="1"/>
</dbReference>
<evidence type="ECO:0000313" key="3">
    <source>
        <dbReference type="Proteomes" id="UP000018144"/>
    </source>
</evidence>
<protein>
    <submittedName>
        <fullName evidence="2">Uncharacterized protein</fullName>
    </submittedName>
</protein>
<dbReference type="Proteomes" id="UP000018144">
    <property type="component" value="Unassembled WGS sequence"/>
</dbReference>
<dbReference type="InterPro" id="IPR006594">
    <property type="entry name" value="LisH"/>
</dbReference>
<dbReference type="InterPro" id="IPR036322">
    <property type="entry name" value="WD40_repeat_dom_sf"/>
</dbReference>
<reference evidence="2 3" key="1">
    <citation type="journal article" date="2013" name="PLoS Genet.">
        <title>The genome and development-dependent transcriptomes of Pyronema confluens: a window into fungal evolution.</title>
        <authorList>
            <person name="Traeger S."/>
            <person name="Altegoer F."/>
            <person name="Freitag M."/>
            <person name="Gabaldon T."/>
            <person name="Kempken F."/>
            <person name="Kumar A."/>
            <person name="Marcet-Houben M."/>
            <person name="Poggeler S."/>
            <person name="Stajich J.E."/>
            <person name="Nowrousian M."/>
        </authorList>
    </citation>
    <scope>NUCLEOTIDE SEQUENCE [LARGE SCALE GENOMIC DNA]</scope>
    <source>
        <strain evidence="3">CBS 100304</strain>
        <tissue evidence="2">Vegetative mycelium</tissue>
    </source>
</reference>
<dbReference type="STRING" id="1076935.U4LPK8"/>
<dbReference type="InterPro" id="IPR001680">
    <property type="entry name" value="WD40_rpt"/>
</dbReference>
<dbReference type="eggNOG" id="ENOG502S696">
    <property type="taxonomic scope" value="Eukaryota"/>
</dbReference>
<dbReference type="Pfam" id="PF08513">
    <property type="entry name" value="LisH"/>
    <property type="match status" value="1"/>
</dbReference>
<accession>U4LPK8</accession>
<gene>
    <name evidence="2" type="ORF">PCON_02112</name>
</gene>
<dbReference type="PROSITE" id="PS50896">
    <property type="entry name" value="LISH"/>
    <property type="match status" value="1"/>
</dbReference>
<dbReference type="OMA" id="MKVIIVR"/>
<keyword evidence="3" id="KW-1185">Reference proteome</keyword>
<dbReference type="OrthoDB" id="1932312at2759"/>
<dbReference type="PROSITE" id="PS50082">
    <property type="entry name" value="WD_REPEATS_2"/>
    <property type="match status" value="1"/>
</dbReference>
<proteinExistence type="predicted"/>
<keyword evidence="1" id="KW-0853">WD repeat</keyword>